<evidence type="ECO:0008006" key="4">
    <source>
        <dbReference type="Google" id="ProtNLM"/>
    </source>
</evidence>
<feature type="transmembrane region" description="Helical" evidence="2">
    <location>
        <begin position="116"/>
        <end position="135"/>
    </location>
</feature>
<dbReference type="PANTHER" id="PTHR45763:SF8">
    <property type="entry name" value="ALPHA_BETA-HYDROLASES SUPERFAMILY PROTEIN"/>
    <property type="match status" value="1"/>
</dbReference>
<keyword evidence="2" id="KW-1133">Transmembrane helix</keyword>
<dbReference type="Gene3D" id="3.40.50.1820">
    <property type="entry name" value="alpha/beta hydrolase"/>
    <property type="match status" value="1"/>
</dbReference>
<gene>
    <name evidence="3" type="ORF">Sradi_3426800</name>
</gene>
<evidence type="ECO:0000256" key="2">
    <source>
        <dbReference type="SAM" id="Phobius"/>
    </source>
</evidence>
<protein>
    <recommendedName>
        <fullName evidence="4">AB hydrolase-1 domain-containing protein</fullName>
    </recommendedName>
</protein>
<keyword evidence="2" id="KW-0812">Transmembrane</keyword>
<comment type="caution">
    <text evidence="3">The sequence shown here is derived from an EMBL/GenBank/DDBJ whole genome shotgun (WGS) entry which is preliminary data.</text>
</comment>
<reference evidence="3" key="1">
    <citation type="submission" date="2020-06" db="EMBL/GenBank/DDBJ databases">
        <authorList>
            <person name="Li T."/>
            <person name="Hu X."/>
            <person name="Zhang T."/>
            <person name="Song X."/>
            <person name="Zhang H."/>
            <person name="Dai N."/>
            <person name="Sheng W."/>
            <person name="Hou X."/>
            <person name="Wei L."/>
        </authorList>
    </citation>
    <scope>NUCLEOTIDE SEQUENCE</scope>
    <source>
        <strain evidence="3">G02</strain>
        <tissue evidence="3">Leaf</tissue>
    </source>
</reference>
<accession>A0AAW2R546</accession>
<dbReference type="EMBL" id="JACGWJ010000014">
    <property type="protein sequence ID" value="KAL0375111.1"/>
    <property type="molecule type" value="Genomic_DNA"/>
</dbReference>
<dbReference type="SUPFAM" id="SSF53474">
    <property type="entry name" value="alpha/beta-Hydrolases"/>
    <property type="match status" value="1"/>
</dbReference>
<proteinExistence type="predicted"/>
<organism evidence="3">
    <name type="scientific">Sesamum radiatum</name>
    <name type="common">Black benniseed</name>
    <dbReference type="NCBI Taxonomy" id="300843"/>
    <lineage>
        <taxon>Eukaryota</taxon>
        <taxon>Viridiplantae</taxon>
        <taxon>Streptophyta</taxon>
        <taxon>Embryophyta</taxon>
        <taxon>Tracheophyta</taxon>
        <taxon>Spermatophyta</taxon>
        <taxon>Magnoliopsida</taxon>
        <taxon>eudicotyledons</taxon>
        <taxon>Gunneridae</taxon>
        <taxon>Pentapetalae</taxon>
        <taxon>asterids</taxon>
        <taxon>lamiids</taxon>
        <taxon>Lamiales</taxon>
        <taxon>Pedaliaceae</taxon>
        <taxon>Sesamum</taxon>
    </lineage>
</organism>
<dbReference type="AlphaFoldDB" id="A0AAW2R546"/>
<name>A0AAW2R546_SESRA</name>
<dbReference type="InterPro" id="IPR029058">
    <property type="entry name" value="AB_hydrolase_fold"/>
</dbReference>
<evidence type="ECO:0000313" key="3">
    <source>
        <dbReference type="EMBL" id="KAL0375111.1"/>
    </source>
</evidence>
<keyword evidence="2" id="KW-0472">Membrane</keyword>
<reference evidence="3" key="2">
    <citation type="journal article" date="2024" name="Plant">
        <title>Genomic evolution and insights into agronomic trait innovations of Sesamum species.</title>
        <authorList>
            <person name="Miao H."/>
            <person name="Wang L."/>
            <person name="Qu L."/>
            <person name="Liu H."/>
            <person name="Sun Y."/>
            <person name="Le M."/>
            <person name="Wang Q."/>
            <person name="Wei S."/>
            <person name="Zheng Y."/>
            <person name="Lin W."/>
            <person name="Duan Y."/>
            <person name="Cao H."/>
            <person name="Xiong S."/>
            <person name="Wang X."/>
            <person name="Wei L."/>
            <person name="Li C."/>
            <person name="Ma Q."/>
            <person name="Ju M."/>
            <person name="Zhao R."/>
            <person name="Li G."/>
            <person name="Mu C."/>
            <person name="Tian Q."/>
            <person name="Mei H."/>
            <person name="Zhang T."/>
            <person name="Gao T."/>
            <person name="Zhang H."/>
        </authorList>
    </citation>
    <scope>NUCLEOTIDE SEQUENCE</scope>
    <source>
        <strain evidence="3">G02</strain>
    </source>
</reference>
<evidence type="ECO:0000256" key="1">
    <source>
        <dbReference type="SAM" id="MobiDB-lite"/>
    </source>
</evidence>
<feature type="region of interest" description="Disordered" evidence="1">
    <location>
        <begin position="356"/>
        <end position="377"/>
    </location>
</feature>
<dbReference type="PANTHER" id="PTHR45763">
    <property type="entry name" value="HYDROLASE, ALPHA/BETA FOLD FAMILY PROTEIN, EXPRESSED-RELATED"/>
    <property type="match status" value="1"/>
</dbReference>
<sequence length="377" mass="42370">MEVSAEPKSWRDELASLVEDTGIRFTGESIGVLAPEFTAKPLVEEESETLKDQIKGFAKAWGEMVVELGRGCRDVLQQTVLTEDSYIVKKTKGPLAEVSETLRFLNEFLPEDRDPAHVWPIIFFVFVLALAVLNVNSNHDSAVVMVKKVSLHPPSTLGIKVSLLEEFGVRLISYDLPGFGESDPHPNRNLNSSALDMSLGRFSRSKGYFYSRTFLSGKHGQIDKWLSLSLAKKDKDLVETSAFEELWHRDVEESVRQEEMSQKRHSPLFQFMYGQPECELTGYLGPIHIWQGLDDIVVPPSMTDYVARILPNAIVHRLPEEGHFSYFCLCDECHRNVFSTLFGSPRGPVDTVDNTLTEEDGEEGLVQAESTAERDAS</sequence>